<dbReference type="Proteomes" id="UP000189981">
    <property type="component" value="Unassembled WGS sequence"/>
</dbReference>
<sequence>MELSLENLNKAAANNGLIIGILSAVFGIIIFYVAPALFGSMWFGIANMIFFLVVYIFFTIDLRKKVGGYWNFRQALKGIFLMAFVAVIVGAVVNYVFYKFVEPDAFSKISGYIEEGMTKTFENMGMDADAADAEVAKAVERMQAQFDPTPLQMVQNLAIGIGVAFVMSLIFAAIFKKEPPIFAPVEDDID</sequence>
<dbReference type="RefSeq" id="WP_079703763.1">
    <property type="nucleotide sequence ID" value="NZ_FUYR01000005.1"/>
</dbReference>
<organism evidence="2 3">
    <name type="scientific">Daejeonella lutea</name>
    <dbReference type="NCBI Taxonomy" id="572036"/>
    <lineage>
        <taxon>Bacteria</taxon>
        <taxon>Pseudomonadati</taxon>
        <taxon>Bacteroidota</taxon>
        <taxon>Sphingobacteriia</taxon>
        <taxon>Sphingobacteriales</taxon>
        <taxon>Sphingobacteriaceae</taxon>
        <taxon>Daejeonella</taxon>
    </lineage>
</organism>
<evidence type="ECO:0008006" key="4">
    <source>
        <dbReference type="Google" id="ProtNLM"/>
    </source>
</evidence>
<feature type="transmembrane region" description="Helical" evidence="1">
    <location>
        <begin position="79"/>
        <end position="98"/>
    </location>
</feature>
<feature type="transmembrane region" description="Helical" evidence="1">
    <location>
        <begin position="157"/>
        <end position="175"/>
    </location>
</feature>
<dbReference type="AlphaFoldDB" id="A0A1T5EXX9"/>
<protein>
    <recommendedName>
        <fullName evidence="4">DUF4199 domain-containing protein</fullName>
    </recommendedName>
</protein>
<keyword evidence="1" id="KW-0472">Membrane</keyword>
<evidence type="ECO:0000313" key="3">
    <source>
        <dbReference type="Proteomes" id="UP000189981"/>
    </source>
</evidence>
<dbReference type="Pfam" id="PF13858">
    <property type="entry name" value="DUF4199"/>
    <property type="match status" value="1"/>
</dbReference>
<feature type="transmembrane region" description="Helical" evidence="1">
    <location>
        <begin position="12"/>
        <end position="34"/>
    </location>
</feature>
<proteinExistence type="predicted"/>
<keyword evidence="1" id="KW-0812">Transmembrane</keyword>
<evidence type="ECO:0000256" key="1">
    <source>
        <dbReference type="SAM" id="Phobius"/>
    </source>
</evidence>
<keyword evidence="3" id="KW-1185">Reference proteome</keyword>
<feature type="transmembrane region" description="Helical" evidence="1">
    <location>
        <begin position="40"/>
        <end position="58"/>
    </location>
</feature>
<dbReference type="EMBL" id="FUYR01000005">
    <property type="protein sequence ID" value="SKB88550.1"/>
    <property type="molecule type" value="Genomic_DNA"/>
</dbReference>
<accession>A0A1T5EXX9</accession>
<dbReference type="OrthoDB" id="660361at2"/>
<gene>
    <name evidence="2" type="ORF">SAMN05661099_3255</name>
</gene>
<dbReference type="InterPro" id="IPR025250">
    <property type="entry name" value="DUF4199"/>
</dbReference>
<dbReference type="STRING" id="572036.SAMN05661099_3255"/>
<keyword evidence="1" id="KW-1133">Transmembrane helix</keyword>
<reference evidence="3" key="1">
    <citation type="submission" date="2017-02" db="EMBL/GenBank/DDBJ databases">
        <authorList>
            <person name="Varghese N."/>
            <person name="Submissions S."/>
        </authorList>
    </citation>
    <scope>NUCLEOTIDE SEQUENCE [LARGE SCALE GENOMIC DNA]</scope>
    <source>
        <strain evidence="3">DSM 22385</strain>
    </source>
</reference>
<evidence type="ECO:0000313" key="2">
    <source>
        <dbReference type="EMBL" id="SKB88550.1"/>
    </source>
</evidence>
<name>A0A1T5EXX9_9SPHI</name>